<dbReference type="STRING" id="392015.SAMN05421543_10712"/>
<dbReference type="Proteomes" id="UP000183508">
    <property type="component" value="Unassembled WGS sequence"/>
</dbReference>
<dbReference type="OrthoDB" id="2373296at2"/>
<dbReference type="AlphaFoldDB" id="A0A1I7IP67"/>
<organism evidence="1 2">
    <name type="scientific">Alicyclobacillus macrosporangiidus</name>
    <dbReference type="NCBI Taxonomy" id="392015"/>
    <lineage>
        <taxon>Bacteria</taxon>
        <taxon>Bacillati</taxon>
        <taxon>Bacillota</taxon>
        <taxon>Bacilli</taxon>
        <taxon>Bacillales</taxon>
        <taxon>Alicyclobacillaceae</taxon>
        <taxon>Alicyclobacillus</taxon>
    </lineage>
</organism>
<keyword evidence="2" id="KW-1185">Reference proteome</keyword>
<dbReference type="EMBL" id="FPBV01000007">
    <property type="protein sequence ID" value="SFU74696.1"/>
    <property type="molecule type" value="Genomic_DNA"/>
</dbReference>
<protein>
    <submittedName>
        <fullName evidence="1">Uncharacterized protein</fullName>
    </submittedName>
</protein>
<proteinExistence type="predicted"/>
<dbReference type="PROSITE" id="PS51257">
    <property type="entry name" value="PROKAR_LIPOPROTEIN"/>
    <property type="match status" value="1"/>
</dbReference>
<dbReference type="RefSeq" id="WP_074951276.1">
    <property type="nucleotide sequence ID" value="NZ_FPBV01000007.1"/>
</dbReference>
<reference evidence="2" key="1">
    <citation type="submission" date="2016-10" db="EMBL/GenBank/DDBJ databases">
        <authorList>
            <person name="Varghese N."/>
        </authorList>
    </citation>
    <scope>NUCLEOTIDE SEQUENCE [LARGE SCALE GENOMIC DNA]</scope>
    <source>
        <strain evidence="2">DSM 17980</strain>
    </source>
</reference>
<sequence length="264" mass="28994">MSRKRRHERRGALAWGAAGVAGWLLAGCGPAVQPSDKPDTGQGVPQPQAAWVTVLAAAEAGQRAHQYMIKVDVQSQQGSLHSTFSAYGAINRPDRVSIDLLDQGTDLYFYQQGQSAYYRQDGQWSPAPALTDTDAYQGYVRAIQNGMQQKAPLIQLPKVYVNDEYCDVYQATLSGQSLWPGGVSAGDADLVWPVQSGQMGDVRYTFYVGQRDHLLRRVDMESVSTVREIGTVQVDATTVFFDIDQPAAQITLPKDLVKQLENVN</sequence>
<evidence type="ECO:0000313" key="1">
    <source>
        <dbReference type="EMBL" id="SFU74696.1"/>
    </source>
</evidence>
<accession>A0A1I7IP67</accession>
<gene>
    <name evidence="1" type="ORF">SAMN05421543_10712</name>
</gene>
<name>A0A1I7IP67_9BACL</name>
<evidence type="ECO:0000313" key="2">
    <source>
        <dbReference type="Proteomes" id="UP000183508"/>
    </source>
</evidence>